<evidence type="ECO:0000259" key="3">
    <source>
        <dbReference type="Pfam" id="PF08044"/>
    </source>
</evidence>
<dbReference type="OrthoDB" id="3625082at2"/>
<gene>
    <name evidence="4" type="ORF">EWH70_08435</name>
</gene>
<evidence type="ECO:0000256" key="1">
    <source>
        <dbReference type="SAM" id="MobiDB-lite"/>
    </source>
</evidence>
<sequence length="139" mass="15214">MTTPELPDIPAGRTRASDAEREQVATRIQAAGSEGRLTLAETDERVAAVYAAVYTDELARLTGDLPERGNDARPSRRRAVRWPAHPALRVHAAVAAVIAVLLVVRWVISGVPFFWPAMPMFWLAVSLIVHARVRAARAV</sequence>
<proteinExistence type="predicted"/>
<dbReference type="Proteomes" id="UP000292003">
    <property type="component" value="Unassembled WGS sequence"/>
</dbReference>
<dbReference type="EMBL" id="SFCC01000004">
    <property type="protein sequence ID" value="RZQ64023.1"/>
    <property type="molecule type" value="Genomic_DNA"/>
</dbReference>
<dbReference type="PANTHER" id="PTHR40763:SF4">
    <property type="entry name" value="DUF1707 DOMAIN-CONTAINING PROTEIN"/>
    <property type="match status" value="1"/>
</dbReference>
<dbReference type="Pfam" id="PF08044">
    <property type="entry name" value="DUF1707"/>
    <property type="match status" value="1"/>
</dbReference>
<comment type="caution">
    <text evidence="4">The sequence shown here is derived from an EMBL/GenBank/DDBJ whole genome shotgun (WGS) entry which is preliminary data.</text>
</comment>
<keyword evidence="2" id="KW-1133">Transmembrane helix</keyword>
<accession>A0A4Q7JBY8</accession>
<dbReference type="AlphaFoldDB" id="A0A4Q7JBY8"/>
<keyword evidence="2" id="KW-0472">Membrane</keyword>
<name>A0A4Q7JBY8_9PSEU</name>
<feature type="domain" description="DUF1707" evidence="3">
    <location>
        <begin position="14"/>
        <end position="66"/>
    </location>
</feature>
<feature type="compositionally biased region" description="Basic and acidic residues" evidence="1">
    <location>
        <begin position="15"/>
        <end position="24"/>
    </location>
</feature>
<organism evidence="4 5">
    <name type="scientific">Amycolatopsis suaedae</name>
    <dbReference type="NCBI Taxonomy" id="2510978"/>
    <lineage>
        <taxon>Bacteria</taxon>
        <taxon>Bacillati</taxon>
        <taxon>Actinomycetota</taxon>
        <taxon>Actinomycetes</taxon>
        <taxon>Pseudonocardiales</taxon>
        <taxon>Pseudonocardiaceae</taxon>
        <taxon>Amycolatopsis</taxon>
    </lineage>
</organism>
<feature type="transmembrane region" description="Helical" evidence="2">
    <location>
        <begin position="114"/>
        <end position="133"/>
    </location>
</feature>
<dbReference type="PANTHER" id="PTHR40763">
    <property type="entry name" value="MEMBRANE PROTEIN-RELATED"/>
    <property type="match status" value="1"/>
</dbReference>
<evidence type="ECO:0000256" key="2">
    <source>
        <dbReference type="SAM" id="Phobius"/>
    </source>
</evidence>
<keyword evidence="5" id="KW-1185">Reference proteome</keyword>
<feature type="transmembrane region" description="Helical" evidence="2">
    <location>
        <begin position="86"/>
        <end position="108"/>
    </location>
</feature>
<dbReference type="RefSeq" id="WP_130474742.1">
    <property type="nucleotide sequence ID" value="NZ_SFCC01000004.1"/>
</dbReference>
<dbReference type="InterPro" id="IPR012551">
    <property type="entry name" value="DUF1707_SHOCT-like"/>
</dbReference>
<evidence type="ECO:0000313" key="5">
    <source>
        <dbReference type="Proteomes" id="UP000292003"/>
    </source>
</evidence>
<evidence type="ECO:0000313" key="4">
    <source>
        <dbReference type="EMBL" id="RZQ64023.1"/>
    </source>
</evidence>
<protein>
    <submittedName>
        <fullName evidence="4">DUF1707 domain-containing protein</fullName>
    </submittedName>
</protein>
<feature type="region of interest" description="Disordered" evidence="1">
    <location>
        <begin position="1"/>
        <end position="24"/>
    </location>
</feature>
<reference evidence="4 5" key="1">
    <citation type="submission" date="2019-02" db="EMBL/GenBank/DDBJ databases">
        <title>Draft genome sequence of Amycolatopsis sp. 8-3EHSu isolated from roots of Suaeda maritima.</title>
        <authorList>
            <person name="Duangmal K."/>
            <person name="Chantavorakit T."/>
        </authorList>
    </citation>
    <scope>NUCLEOTIDE SEQUENCE [LARGE SCALE GENOMIC DNA]</scope>
    <source>
        <strain evidence="4 5">8-3EHSu</strain>
    </source>
</reference>
<keyword evidence="2" id="KW-0812">Transmembrane</keyword>